<dbReference type="Proteomes" id="UP000676325">
    <property type="component" value="Unassembled WGS sequence"/>
</dbReference>
<keyword evidence="3" id="KW-1185">Reference proteome</keyword>
<dbReference type="RefSeq" id="WP_212519149.1">
    <property type="nucleotide sequence ID" value="NZ_JAGSOH010000047.1"/>
</dbReference>
<accession>A0A941ECS7</accession>
<comment type="caution">
    <text evidence="2">The sequence shown here is derived from an EMBL/GenBank/DDBJ whole genome shotgun (WGS) entry which is preliminary data.</text>
</comment>
<protein>
    <submittedName>
        <fullName evidence="2">Uncharacterized protein</fullName>
    </submittedName>
</protein>
<name>A0A941ECS7_9ACTN</name>
<evidence type="ECO:0000313" key="2">
    <source>
        <dbReference type="EMBL" id="MBR7828010.1"/>
    </source>
</evidence>
<keyword evidence="1" id="KW-1133">Transmembrane helix</keyword>
<dbReference type="AlphaFoldDB" id="A0A941ECS7"/>
<evidence type="ECO:0000256" key="1">
    <source>
        <dbReference type="SAM" id="Phobius"/>
    </source>
</evidence>
<keyword evidence="1" id="KW-0812">Transmembrane</keyword>
<feature type="transmembrane region" description="Helical" evidence="1">
    <location>
        <begin position="58"/>
        <end position="77"/>
    </location>
</feature>
<keyword evidence="1" id="KW-0472">Membrane</keyword>
<gene>
    <name evidence="2" type="ORF">KDK95_16965</name>
</gene>
<evidence type="ECO:0000313" key="3">
    <source>
        <dbReference type="Proteomes" id="UP000676325"/>
    </source>
</evidence>
<organism evidence="2 3">
    <name type="scientific">Actinospica acidithermotolerans</name>
    <dbReference type="NCBI Taxonomy" id="2828514"/>
    <lineage>
        <taxon>Bacteria</taxon>
        <taxon>Bacillati</taxon>
        <taxon>Actinomycetota</taxon>
        <taxon>Actinomycetes</taxon>
        <taxon>Catenulisporales</taxon>
        <taxon>Actinospicaceae</taxon>
        <taxon>Actinospica</taxon>
    </lineage>
</organism>
<sequence length="151" mass="16098">MKKKVEPKIVHGIDRMLRDVRTGRFERSLSALTGVGSLVTAAEIYFEHDSASFGNKMMWVPVALGPVGAAAGAAGFASRRMAKTVLPIASLAIIANGLQGTYLHARGISQKPGGWSNTRYNMEMGPPLFAPLLVTMVGGMGLLASILRRES</sequence>
<feature type="transmembrane region" description="Helical" evidence="1">
    <location>
        <begin position="84"/>
        <end position="105"/>
    </location>
</feature>
<dbReference type="EMBL" id="JAGSOH010000047">
    <property type="protein sequence ID" value="MBR7828010.1"/>
    <property type="molecule type" value="Genomic_DNA"/>
</dbReference>
<feature type="transmembrane region" description="Helical" evidence="1">
    <location>
        <begin position="125"/>
        <end position="147"/>
    </location>
</feature>
<reference evidence="2" key="1">
    <citation type="submission" date="2021-04" db="EMBL/GenBank/DDBJ databases">
        <title>Genome based classification of Actinospica acidithermotolerans sp. nov., an actinobacterium isolated from an Indonesian hot spring.</title>
        <authorList>
            <person name="Kusuma A.B."/>
            <person name="Putra K.E."/>
            <person name="Nafisah S."/>
            <person name="Loh J."/>
            <person name="Nouioui I."/>
            <person name="Goodfellow M."/>
        </authorList>
    </citation>
    <scope>NUCLEOTIDE SEQUENCE</scope>
    <source>
        <strain evidence="2">MGRD01-02</strain>
    </source>
</reference>
<feature type="transmembrane region" description="Helical" evidence="1">
    <location>
        <begin position="28"/>
        <end position="46"/>
    </location>
</feature>
<proteinExistence type="predicted"/>